<dbReference type="SUPFAM" id="SSF49464">
    <property type="entry name" value="Carboxypeptidase regulatory domain-like"/>
    <property type="match status" value="1"/>
</dbReference>
<dbReference type="PROSITE" id="PS52016">
    <property type="entry name" value="TONB_DEPENDENT_REC_3"/>
    <property type="match status" value="1"/>
</dbReference>
<evidence type="ECO:0000256" key="4">
    <source>
        <dbReference type="ARBA" id="ARBA00022692"/>
    </source>
</evidence>
<organism evidence="10 11">
    <name type="scientific">Niabella digestorum</name>
    <dbReference type="NCBI Taxonomy" id="3117701"/>
    <lineage>
        <taxon>Bacteria</taxon>
        <taxon>Pseudomonadati</taxon>
        <taxon>Bacteroidota</taxon>
        <taxon>Chitinophagia</taxon>
        <taxon>Chitinophagales</taxon>
        <taxon>Chitinophagaceae</taxon>
        <taxon>Niabella</taxon>
    </lineage>
</organism>
<dbReference type="InterPro" id="IPR036942">
    <property type="entry name" value="Beta-barrel_TonB_sf"/>
</dbReference>
<evidence type="ECO:0000313" key="10">
    <source>
        <dbReference type="EMBL" id="MEE6188228.1"/>
    </source>
</evidence>
<evidence type="ECO:0000256" key="3">
    <source>
        <dbReference type="ARBA" id="ARBA00022452"/>
    </source>
</evidence>
<evidence type="ECO:0000256" key="2">
    <source>
        <dbReference type="ARBA" id="ARBA00022448"/>
    </source>
</evidence>
<sequence>MERSHAICNRSGSLFGTHASFYKKMMTLIMLFMFWGITVFAQDSMIITGRVLSENNEPISGASITEDGTNAYTISLQDGTFRIQVKSDNPKLMITNVGYEPLLLNVKKEEFSNLVVRLRINPQAMENVVVVGYGEQKKESVVGAITQTTGEVLQRAGGVTNLGMALTGNLPGVVTISSTGMPGAEDPQILIRAQTSWNNSAPLILVDGVERSISSIDIASVQTVSVLKDASATAVFGVKGANGVILITTKQGAKGKANIEIRSNMTAKMASKLPEKYDSYDALSLKNQVIERELGLVPGGWTAYKPYAILDKYRNPATPEERDRYPNVDWVDALFKDVAWSNNTSANVSGGTNFVTYFAGVDFVYEGDLFKTFQNGRGYNAGYGYTRLNARSNLDFNLTKTTKFSTKLFGSNGVRKVPWNASDGDATFWASAYRTSPDAMWPIYSDGTWGWYAPRNADVPNSVYLLAMSGVEKRTRTQLTTDFILTQDLSMITKGLSIRGNLSMDNIFQEVGRGINDLYNNAQRKWVDPETGTIMYEQQINSGTQLDFTDGVKWSSESGRMNMGATYRRINYSARINYARKFGVHDVGAMGLVQREKYATGSEFFHYREDWVFRVTYNYASRYFFEANGAYNGSEKFGPDYRFAFFPSLSLGWMLTNEKFMENVEFLNTFKIRGSWGLIGDDNVSGRWLYTDQWTYGGNAVMGPVPSNTPYTFYRISTLGNPFISWETVEKRNIGVDYSFLRGKISGSFDYFSDDRRDIIIGGNSRAIPSYFGVTAPSANLGRVKANGYEFEIRLTHSFANGLRAWVNANFTHAKNKVIFRDSPQLLPAYQKTEGYPIGQTRAFLDYGFLTSWDDVYASTPRTSNNNNKLPGDFNIIDFNGDGVIDDYDRAPYMYPSNPQNTYSPSLGIDWKGWNLFLQFYGVNNVTREVAFPTFHSTSNVAYVEGTYWTVQRGGDIPYPRWSTILGGEAVGTRYLYDGSYLRLKNAEIGYTISGKAINRLGVQKCKIYLNGSNLFLWTKMPDDRESNFSGSSSFGAYPTLRRFNFGIDITL</sequence>
<evidence type="ECO:0000256" key="5">
    <source>
        <dbReference type="ARBA" id="ARBA00023136"/>
    </source>
</evidence>
<dbReference type="NCBIfam" id="TIGR04057">
    <property type="entry name" value="SusC_RagA_signa"/>
    <property type="match status" value="1"/>
</dbReference>
<keyword evidence="10" id="KW-0675">Receptor</keyword>
<keyword evidence="3 7" id="KW-1134">Transmembrane beta strand</keyword>
<protein>
    <submittedName>
        <fullName evidence="10">TonB-dependent receptor</fullName>
    </submittedName>
</protein>
<dbReference type="SUPFAM" id="SSF56935">
    <property type="entry name" value="Porins"/>
    <property type="match status" value="1"/>
</dbReference>
<feature type="domain" description="TonB-dependent receptor plug" evidence="9">
    <location>
        <begin position="138"/>
        <end position="244"/>
    </location>
</feature>
<dbReference type="NCBIfam" id="TIGR04056">
    <property type="entry name" value="OMP_RagA_SusC"/>
    <property type="match status" value="1"/>
</dbReference>
<dbReference type="Pfam" id="PF07715">
    <property type="entry name" value="Plug"/>
    <property type="match status" value="1"/>
</dbReference>
<feature type="transmembrane region" description="Helical" evidence="8">
    <location>
        <begin position="21"/>
        <end position="41"/>
    </location>
</feature>
<reference evidence="10 11" key="1">
    <citation type="submission" date="2024-01" db="EMBL/GenBank/DDBJ databases">
        <title>Niabella digestum sp. nov., isolated from waste digestion system.</title>
        <authorList>
            <person name="Zhang L."/>
        </authorList>
    </citation>
    <scope>NUCLEOTIDE SEQUENCE [LARGE SCALE GENOMIC DNA]</scope>
    <source>
        <strain evidence="10 11">A18</strain>
    </source>
</reference>
<dbReference type="Gene3D" id="2.40.170.20">
    <property type="entry name" value="TonB-dependent receptor, beta-barrel domain"/>
    <property type="match status" value="1"/>
</dbReference>
<dbReference type="InterPro" id="IPR023997">
    <property type="entry name" value="TonB-dep_OMP_SusC/RagA_CS"/>
</dbReference>
<evidence type="ECO:0000256" key="6">
    <source>
        <dbReference type="ARBA" id="ARBA00023237"/>
    </source>
</evidence>
<gene>
    <name evidence="10" type="ORF">V2H41_13190</name>
</gene>
<keyword evidence="8" id="KW-1133">Transmembrane helix</keyword>
<evidence type="ECO:0000259" key="9">
    <source>
        <dbReference type="Pfam" id="PF07715"/>
    </source>
</evidence>
<keyword evidence="6 7" id="KW-0998">Cell outer membrane</keyword>
<keyword evidence="4 7" id="KW-0812">Transmembrane</keyword>
<evidence type="ECO:0000256" key="1">
    <source>
        <dbReference type="ARBA" id="ARBA00004571"/>
    </source>
</evidence>
<comment type="caution">
    <text evidence="10">The sequence shown here is derived from an EMBL/GenBank/DDBJ whole genome shotgun (WGS) entry which is preliminary data.</text>
</comment>
<dbReference type="InterPro" id="IPR039426">
    <property type="entry name" value="TonB-dep_rcpt-like"/>
</dbReference>
<proteinExistence type="inferred from homology"/>
<evidence type="ECO:0000256" key="7">
    <source>
        <dbReference type="PROSITE-ProRule" id="PRU01360"/>
    </source>
</evidence>
<dbReference type="Proteomes" id="UP001357452">
    <property type="component" value="Unassembled WGS sequence"/>
</dbReference>
<keyword evidence="11" id="KW-1185">Reference proteome</keyword>
<dbReference type="Gene3D" id="2.60.40.1120">
    <property type="entry name" value="Carboxypeptidase-like, regulatory domain"/>
    <property type="match status" value="1"/>
</dbReference>
<dbReference type="InterPro" id="IPR023996">
    <property type="entry name" value="TonB-dep_OMP_SusC/RagA"/>
</dbReference>
<comment type="similarity">
    <text evidence="7">Belongs to the TonB-dependent receptor family.</text>
</comment>
<keyword evidence="2 7" id="KW-0813">Transport</keyword>
<comment type="subcellular location">
    <subcellularLocation>
        <location evidence="1 7">Cell outer membrane</location>
        <topology evidence="1 7">Multi-pass membrane protein</topology>
    </subcellularLocation>
</comment>
<accession>A0ABU7RJQ0</accession>
<evidence type="ECO:0000313" key="11">
    <source>
        <dbReference type="Proteomes" id="UP001357452"/>
    </source>
</evidence>
<evidence type="ECO:0000256" key="8">
    <source>
        <dbReference type="SAM" id="Phobius"/>
    </source>
</evidence>
<name>A0ABU7RJQ0_9BACT</name>
<dbReference type="Pfam" id="PF13715">
    <property type="entry name" value="CarbopepD_reg_2"/>
    <property type="match status" value="1"/>
</dbReference>
<dbReference type="EMBL" id="JAZGLY010000009">
    <property type="protein sequence ID" value="MEE6188228.1"/>
    <property type="molecule type" value="Genomic_DNA"/>
</dbReference>
<dbReference type="InterPro" id="IPR008969">
    <property type="entry name" value="CarboxyPept-like_regulatory"/>
</dbReference>
<dbReference type="Gene3D" id="2.170.130.10">
    <property type="entry name" value="TonB-dependent receptor, plug domain"/>
    <property type="match status" value="1"/>
</dbReference>
<dbReference type="InterPro" id="IPR037066">
    <property type="entry name" value="Plug_dom_sf"/>
</dbReference>
<dbReference type="InterPro" id="IPR012910">
    <property type="entry name" value="Plug_dom"/>
</dbReference>
<dbReference type="RefSeq" id="WP_330975634.1">
    <property type="nucleotide sequence ID" value="NZ_JAZGLY010000009.1"/>
</dbReference>
<keyword evidence="5 7" id="KW-0472">Membrane</keyword>